<dbReference type="KEGG" id="nno:NONO_c44420"/>
<proteinExistence type="inferred from homology"/>
<dbReference type="STRING" id="1415166.NONO_c44420"/>
<dbReference type="AlphaFoldDB" id="W5TPP9"/>
<reference evidence="7 8" key="1">
    <citation type="journal article" date="2014" name="Appl. Environ. Microbiol.">
        <title>Insights into the Microbial Degradation of Rubber and Gutta-Percha by Analysis of the Complete Genome of Nocardia nova SH22a.</title>
        <authorList>
            <person name="Luo Q."/>
            <person name="Hiessl S."/>
            <person name="Poehlein A."/>
            <person name="Daniel R."/>
            <person name="Steinbuchel A."/>
        </authorList>
    </citation>
    <scope>NUCLEOTIDE SEQUENCE [LARGE SCALE GENOMIC DNA]</scope>
    <source>
        <strain evidence="7">SH22a</strain>
    </source>
</reference>
<evidence type="ECO:0000313" key="8">
    <source>
        <dbReference type="Proteomes" id="UP000019150"/>
    </source>
</evidence>
<comment type="function">
    <text evidence="1 6">Exhibits S-adenosyl-L-methionine-dependent methyltransferase activity.</text>
</comment>
<dbReference type="NCBIfam" id="TIGR00027">
    <property type="entry name" value="mthyl_TIGR00027"/>
    <property type="match status" value="1"/>
</dbReference>
<keyword evidence="8" id="KW-1185">Reference proteome</keyword>
<dbReference type="Proteomes" id="UP000019150">
    <property type="component" value="Chromosome"/>
</dbReference>
<dbReference type="eggNOG" id="COG3315">
    <property type="taxonomic scope" value="Bacteria"/>
</dbReference>
<evidence type="ECO:0000313" key="7">
    <source>
        <dbReference type="EMBL" id="AHH19226.1"/>
    </source>
</evidence>
<dbReference type="EMBL" id="CP006850">
    <property type="protein sequence ID" value="AHH19226.1"/>
    <property type="molecule type" value="Genomic_DNA"/>
</dbReference>
<evidence type="ECO:0000256" key="2">
    <source>
        <dbReference type="ARBA" id="ARBA00008138"/>
    </source>
</evidence>
<organism evidence="7 8">
    <name type="scientific">Nocardia nova SH22a</name>
    <dbReference type="NCBI Taxonomy" id="1415166"/>
    <lineage>
        <taxon>Bacteria</taxon>
        <taxon>Bacillati</taxon>
        <taxon>Actinomycetota</taxon>
        <taxon>Actinomycetes</taxon>
        <taxon>Mycobacteriales</taxon>
        <taxon>Nocardiaceae</taxon>
        <taxon>Nocardia</taxon>
    </lineage>
</organism>
<protein>
    <recommendedName>
        <fullName evidence="6">S-adenosyl-L-methionine-dependent methyltransferase</fullName>
        <ecNumber evidence="6">2.1.1.-</ecNumber>
    </recommendedName>
</protein>
<dbReference type="PATRIC" id="fig|1415166.3.peg.4563"/>
<dbReference type="HOGENOM" id="CLU_056160_3_1_11"/>
<accession>W5TPP9</accession>
<keyword evidence="3 6" id="KW-0489">Methyltransferase</keyword>
<evidence type="ECO:0000256" key="1">
    <source>
        <dbReference type="ARBA" id="ARBA00003907"/>
    </source>
</evidence>
<evidence type="ECO:0000256" key="5">
    <source>
        <dbReference type="ARBA" id="ARBA00022691"/>
    </source>
</evidence>
<dbReference type="InterPro" id="IPR029063">
    <property type="entry name" value="SAM-dependent_MTases_sf"/>
</dbReference>
<dbReference type="Gene3D" id="3.40.50.150">
    <property type="entry name" value="Vaccinia Virus protein VP39"/>
    <property type="match status" value="1"/>
</dbReference>
<comment type="similarity">
    <text evidence="2 6">Belongs to the UPF0677 family.</text>
</comment>
<dbReference type="InterPro" id="IPR007213">
    <property type="entry name" value="Ppm1/Ppm2/Tcmp"/>
</dbReference>
<dbReference type="Pfam" id="PF04072">
    <property type="entry name" value="LCM"/>
    <property type="match status" value="1"/>
</dbReference>
<dbReference type="EC" id="2.1.1.-" evidence="6"/>
<evidence type="ECO:0000256" key="4">
    <source>
        <dbReference type="ARBA" id="ARBA00022679"/>
    </source>
</evidence>
<gene>
    <name evidence="7" type="ORF">NONO_c44420</name>
</gene>
<dbReference type="InterPro" id="IPR011610">
    <property type="entry name" value="SAM_mthyl_Trfase_ML2640-like"/>
</dbReference>
<dbReference type="GO" id="GO:0032259">
    <property type="term" value="P:methylation"/>
    <property type="evidence" value="ECO:0007669"/>
    <property type="project" value="UniProtKB-KW"/>
</dbReference>
<dbReference type="PANTHER" id="PTHR43619">
    <property type="entry name" value="S-ADENOSYL-L-METHIONINE-DEPENDENT METHYLTRANSFERASE YKTD-RELATED"/>
    <property type="match status" value="1"/>
</dbReference>
<name>W5TPP9_9NOCA</name>
<keyword evidence="5 6" id="KW-0949">S-adenosyl-L-methionine</keyword>
<dbReference type="GO" id="GO:0008168">
    <property type="term" value="F:methyltransferase activity"/>
    <property type="evidence" value="ECO:0007669"/>
    <property type="project" value="UniProtKB-UniRule"/>
</dbReference>
<dbReference type="SUPFAM" id="SSF53335">
    <property type="entry name" value="S-adenosyl-L-methionine-dependent methyltransferases"/>
    <property type="match status" value="1"/>
</dbReference>
<sequence>MLVCQGRAVADGRLAVGSFSDPIAAQLLRDDERAAVRTARVPEPPEGWRARIDYEMLGGTAAVLAARTVVIDDAVREAANEQLVILGAGLDGRAWRTDTLGTAVFEVDHPASQRDKRDRAADLVPRVASLTYVPVEFGHDDLGARLAEAGHRESAPTSWIWEGVLPYLTGPQVDSTLSVVAARSAPGSRLVATYPTPNRFAAVGRAGMRIFSRLSGGQDPLADEPHLSAWSPEEMAAVMARHGLTVTADLDLFEAAGRLGIPARRSRAYGLGRAVIADRR</sequence>
<evidence type="ECO:0000256" key="6">
    <source>
        <dbReference type="RuleBase" id="RU362030"/>
    </source>
</evidence>
<dbReference type="PANTHER" id="PTHR43619:SF2">
    <property type="entry name" value="S-ADENOSYL-L-METHIONINE-DEPENDENT METHYLTRANSFERASES SUPERFAMILY PROTEIN"/>
    <property type="match status" value="1"/>
</dbReference>
<keyword evidence="4 7" id="KW-0808">Transferase</keyword>
<evidence type="ECO:0000256" key="3">
    <source>
        <dbReference type="ARBA" id="ARBA00022603"/>
    </source>
</evidence>